<dbReference type="Proteomes" id="UP000027142">
    <property type="component" value="Chromosome"/>
</dbReference>
<name>A0A060LP54_9BACI</name>
<evidence type="ECO:0000256" key="2">
    <source>
        <dbReference type="ARBA" id="ARBA00023295"/>
    </source>
</evidence>
<dbReference type="eggNOG" id="COG2730">
    <property type="taxonomic scope" value="Bacteria"/>
</dbReference>
<dbReference type="PATRIC" id="fig|1246626.3.peg.455"/>
<proteinExistence type="inferred from homology"/>
<dbReference type="GO" id="GO:0008422">
    <property type="term" value="F:beta-glucosidase activity"/>
    <property type="evidence" value="ECO:0007669"/>
    <property type="project" value="TreeGrafter"/>
</dbReference>
<keyword evidence="6" id="KW-1185">Reference proteome</keyword>
<dbReference type="GO" id="GO:0009251">
    <property type="term" value="P:glucan catabolic process"/>
    <property type="evidence" value="ECO:0007669"/>
    <property type="project" value="TreeGrafter"/>
</dbReference>
<dbReference type="RefSeq" id="WP_051667259.1">
    <property type="nucleotide sequence ID" value="NZ_CP003923.1"/>
</dbReference>
<keyword evidence="2 3" id="KW-0326">Glycosidase</keyword>
<dbReference type="PANTHER" id="PTHR31297:SF13">
    <property type="entry name" value="PUTATIVE-RELATED"/>
    <property type="match status" value="1"/>
</dbReference>
<dbReference type="EMBL" id="CP003923">
    <property type="protein sequence ID" value="AIC93076.1"/>
    <property type="molecule type" value="Genomic_DNA"/>
</dbReference>
<dbReference type="HOGENOM" id="CLU_036995_0_0_9"/>
<evidence type="ECO:0000259" key="4">
    <source>
        <dbReference type="Pfam" id="PF00150"/>
    </source>
</evidence>
<dbReference type="AlphaFoldDB" id="A0A060LP54"/>
<dbReference type="GO" id="GO:0005576">
    <property type="term" value="C:extracellular region"/>
    <property type="evidence" value="ECO:0007669"/>
    <property type="project" value="TreeGrafter"/>
</dbReference>
<accession>A0A060LP54</accession>
<keyword evidence="1 3" id="KW-0378">Hydrolase</keyword>
<gene>
    <name evidence="5" type="ORF">BleG1_0468</name>
</gene>
<evidence type="ECO:0000256" key="3">
    <source>
        <dbReference type="RuleBase" id="RU361153"/>
    </source>
</evidence>
<dbReference type="KEGG" id="ble:BleG1_0468"/>
<protein>
    <submittedName>
        <fullName evidence="5">Glycoside hydrolase</fullName>
    </submittedName>
</protein>
<dbReference type="Pfam" id="PF00150">
    <property type="entry name" value="Cellulase"/>
    <property type="match status" value="1"/>
</dbReference>
<dbReference type="InterPro" id="IPR050386">
    <property type="entry name" value="Glycosyl_hydrolase_5"/>
</dbReference>
<reference evidence="5 6" key="1">
    <citation type="journal article" date="2014" name="Gene">
        <title>A comparative genomic analysis of the alkalitolerant soil bacterium Bacillus lehensis G1.</title>
        <authorList>
            <person name="Noor Y.M."/>
            <person name="Samsulrizal N.H."/>
            <person name="Jema'on N.A."/>
            <person name="Low K.O."/>
            <person name="Ramli A.N."/>
            <person name="Alias N.I."/>
            <person name="Damis S.I."/>
            <person name="Fuzi S.F."/>
            <person name="Isa M.N."/>
            <person name="Murad A.M."/>
            <person name="Raih M.F."/>
            <person name="Bakar F.D."/>
            <person name="Najimudin N."/>
            <person name="Mahadi N.M."/>
            <person name="Illias R.M."/>
        </authorList>
    </citation>
    <scope>NUCLEOTIDE SEQUENCE [LARGE SCALE GENOMIC DNA]</scope>
    <source>
        <strain evidence="5 6">G1</strain>
    </source>
</reference>
<feature type="domain" description="Glycoside hydrolase family 5" evidence="4">
    <location>
        <begin position="89"/>
        <end position="342"/>
    </location>
</feature>
<dbReference type="GO" id="GO:0009986">
    <property type="term" value="C:cell surface"/>
    <property type="evidence" value="ECO:0007669"/>
    <property type="project" value="TreeGrafter"/>
</dbReference>
<evidence type="ECO:0000313" key="5">
    <source>
        <dbReference type="EMBL" id="AIC93076.1"/>
    </source>
</evidence>
<organism evidence="5 6">
    <name type="scientific">Shouchella lehensis G1</name>
    <dbReference type="NCBI Taxonomy" id="1246626"/>
    <lineage>
        <taxon>Bacteria</taxon>
        <taxon>Bacillati</taxon>
        <taxon>Bacillota</taxon>
        <taxon>Bacilli</taxon>
        <taxon>Bacillales</taxon>
        <taxon>Bacillaceae</taxon>
        <taxon>Shouchella</taxon>
    </lineage>
</organism>
<comment type="similarity">
    <text evidence="3">Belongs to the glycosyl hydrolase 5 (cellulase A) family.</text>
</comment>
<dbReference type="InterPro" id="IPR001547">
    <property type="entry name" value="Glyco_hydro_5"/>
</dbReference>
<dbReference type="STRING" id="1246626.BleG1_0468"/>
<dbReference type="Gene3D" id="3.20.20.80">
    <property type="entry name" value="Glycosidases"/>
    <property type="match status" value="1"/>
</dbReference>
<evidence type="ECO:0000313" key="6">
    <source>
        <dbReference type="Proteomes" id="UP000027142"/>
    </source>
</evidence>
<evidence type="ECO:0000256" key="1">
    <source>
        <dbReference type="ARBA" id="ARBA00022801"/>
    </source>
</evidence>
<dbReference type="OrthoDB" id="9800475at2"/>
<dbReference type="PANTHER" id="PTHR31297">
    <property type="entry name" value="GLUCAN ENDO-1,6-BETA-GLUCOSIDASE B"/>
    <property type="match status" value="1"/>
</dbReference>
<dbReference type="SUPFAM" id="SSF51445">
    <property type="entry name" value="(Trans)glycosidases"/>
    <property type="match status" value="1"/>
</dbReference>
<sequence>MTDMQAENEHTGVELKKVIRTTIQTGDTPFLKTDGKKMRNEFGTGDEVILRGTNAGGWLVMENWMSPTNAPDQKTAMDTLASRFGEETAWELLNLFQDTYWQESDFDRVKAEGMNVIRLPFTYFEMLNGDGSLKATAFERMDWFINEAEKRALYIILDMHGAPGSQNGKDHSGDTRFPDVGNLYGNAENMDRTVFLWERIAERYKDHPWIAGYDLLNEPGGASGTEQFDFYDRLYRAVRRKDPDHIIIIEAIWDPMDLPHPDLYGWQNVVYSYHFYGWDDINNLDYQKQFVDSKVTMVNEWTNYPVPLLVGEFTLFSNLQSWDYALRVYDDQRWSYTTWTYKVTGQGSSWGMYTGNPLEVDIYSDSEADIRRKWATSATETSFTRNDPIVDVIQNYTKRP</sequence>
<dbReference type="InterPro" id="IPR017853">
    <property type="entry name" value="GH"/>
</dbReference>